<feature type="domain" description="AAA+ ATPase" evidence="1">
    <location>
        <begin position="12"/>
        <end position="219"/>
    </location>
</feature>
<dbReference type="InterPro" id="IPR003593">
    <property type="entry name" value="AAA+_ATPase"/>
</dbReference>
<keyword evidence="3" id="KW-1185">Reference proteome</keyword>
<dbReference type="InterPro" id="IPR027417">
    <property type="entry name" value="P-loop_NTPase"/>
</dbReference>
<dbReference type="EMBL" id="JAAXOW010000001">
    <property type="protein sequence ID" value="NKX92808.1"/>
    <property type="molecule type" value="Genomic_DNA"/>
</dbReference>
<organism evidence="2 3">
    <name type="scientific">Sanguibacter hominis ATCC BAA-789</name>
    <dbReference type="NCBI Taxonomy" id="1312740"/>
    <lineage>
        <taxon>Bacteria</taxon>
        <taxon>Bacillati</taxon>
        <taxon>Actinomycetota</taxon>
        <taxon>Actinomycetes</taxon>
        <taxon>Micrococcales</taxon>
        <taxon>Sanguibacteraceae</taxon>
        <taxon>Sanguibacter</taxon>
    </lineage>
</organism>
<sequence length="414" mass="46587">MFSFEGAKIDLGDPCIVLGGLNGSGKSRALRALADSLGDKGLLVNLHELCERVLTVLRSRDDFVDMKNEFGRVGPDDKRRSDVERAVGREYESVDWYALEIESSDSSYSDGFGGAEVELLPYFDVGYRGVRYTSRDMGLGELSVHLLFWILEQHRERSDITLILDEPDAYLPPVGSSALLTRLLRVCLDRGWRIVVASHASTMISEALAQEAFVLLRVDESGRTMAVHSRDDASLADLLVGDPVVRRVLFVEDESAFTLTRVLVEVMGQRASRETAIVWGDGSGYMVELQRHLPKPPESAVRFAYVFDGDKRSEVFESKSRRWPALFLPTDLDPDELFKSLRLEYAELAHRLRVPVSELQARMDLLEGKDSHDWVNDLATAYGRTRVLRSLAELWVDKNSDQASAFVDDLRRVL</sequence>
<evidence type="ECO:0000313" key="2">
    <source>
        <dbReference type="EMBL" id="NKX92808.1"/>
    </source>
</evidence>
<accession>A0A9X5IRG2</accession>
<proteinExistence type="predicted"/>
<name>A0A9X5IRG2_9MICO</name>
<reference evidence="2 3" key="1">
    <citation type="submission" date="2020-04" db="EMBL/GenBank/DDBJ databases">
        <title>MicrobeNet Type strains.</title>
        <authorList>
            <person name="Nicholson A.C."/>
        </authorList>
    </citation>
    <scope>NUCLEOTIDE SEQUENCE [LARGE SCALE GENOMIC DNA]</scope>
    <source>
        <strain evidence="2 3">ATCC BAA-789</strain>
    </source>
</reference>
<evidence type="ECO:0000313" key="3">
    <source>
        <dbReference type="Proteomes" id="UP000774283"/>
    </source>
</evidence>
<dbReference type="SMART" id="SM00382">
    <property type="entry name" value="AAA"/>
    <property type="match status" value="1"/>
</dbReference>
<dbReference type="RefSeq" id="WP_168446800.1">
    <property type="nucleotide sequence ID" value="NZ_JAAXOW010000001.1"/>
</dbReference>
<gene>
    <name evidence="2" type="ORF">HF995_05895</name>
</gene>
<dbReference type="SUPFAM" id="SSF52540">
    <property type="entry name" value="P-loop containing nucleoside triphosphate hydrolases"/>
    <property type="match status" value="1"/>
</dbReference>
<dbReference type="Gene3D" id="3.40.50.300">
    <property type="entry name" value="P-loop containing nucleotide triphosphate hydrolases"/>
    <property type="match status" value="1"/>
</dbReference>
<comment type="caution">
    <text evidence="2">The sequence shown here is derived from an EMBL/GenBank/DDBJ whole genome shotgun (WGS) entry which is preliminary data.</text>
</comment>
<dbReference type="Proteomes" id="UP000774283">
    <property type="component" value="Unassembled WGS sequence"/>
</dbReference>
<dbReference type="AlphaFoldDB" id="A0A9X5IRG2"/>
<evidence type="ECO:0000259" key="1">
    <source>
        <dbReference type="SMART" id="SM00382"/>
    </source>
</evidence>
<protein>
    <recommendedName>
        <fullName evidence="1">AAA+ ATPase domain-containing protein</fullName>
    </recommendedName>
</protein>